<keyword evidence="13 14" id="KW-0472">Membrane</keyword>
<evidence type="ECO:0000256" key="15">
    <source>
        <dbReference type="PIRSR" id="PIRSR006404-1"/>
    </source>
</evidence>
<keyword evidence="6 14" id="KW-0479">Metal-binding</keyword>
<dbReference type="InterPro" id="IPR008915">
    <property type="entry name" value="Peptidase_M50"/>
</dbReference>
<dbReference type="GO" id="GO:0006508">
    <property type="term" value="P:proteolysis"/>
    <property type="evidence" value="ECO:0007669"/>
    <property type="project" value="UniProtKB-KW"/>
</dbReference>
<organism evidence="19 20">
    <name type="scientific">Myxacorys almedinensis A</name>
    <dbReference type="NCBI Taxonomy" id="2690445"/>
    <lineage>
        <taxon>Bacteria</taxon>
        <taxon>Bacillati</taxon>
        <taxon>Cyanobacteriota</taxon>
        <taxon>Cyanophyceae</taxon>
        <taxon>Leptolyngbyales</taxon>
        <taxon>Leptolyngbyaceae</taxon>
        <taxon>Myxacorys</taxon>
        <taxon>Myxacorys almedinensis</taxon>
    </lineage>
</organism>
<evidence type="ECO:0000256" key="3">
    <source>
        <dbReference type="ARBA" id="ARBA00022475"/>
    </source>
</evidence>
<feature type="transmembrane region" description="Helical" evidence="14">
    <location>
        <begin position="48"/>
        <end position="67"/>
    </location>
</feature>
<evidence type="ECO:0000256" key="2">
    <source>
        <dbReference type="ARBA" id="ARBA00007931"/>
    </source>
</evidence>
<dbReference type="CDD" id="cd04639">
    <property type="entry name" value="CBS_pair_peptidase_M50"/>
    <property type="match status" value="1"/>
</dbReference>
<feature type="binding site" evidence="16">
    <location>
        <position position="164"/>
    </location>
    <ligand>
        <name>Zn(2+)</name>
        <dbReference type="ChEBI" id="CHEBI:29105"/>
        <note>catalytic</note>
    </ligand>
</feature>
<feature type="binding site" evidence="16">
    <location>
        <position position="71"/>
    </location>
    <ligand>
        <name>Zn(2+)</name>
        <dbReference type="ChEBI" id="CHEBI:29105"/>
        <note>catalytic</note>
    </ligand>
</feature>
<keyword evidence="9 14" id="KW-0862">Zinc</keyword>
<feature type="domain" description="CBS" evidence="18">
    <location>
        <begin position="320"/>
        <end position="380"/>
    </location>
</feature>
<evidence type="ECO:0000256" key="8">
    <source>
        <dbReference type="ARBA" id="ARBA00022801"/>
    </source>
</evidence>
<evidence type="ECO:0000256" key="1">
    <source>
        <dbReference type="ARBA" id="ARBA00004651"/>
    </source>
</evidence>
<dbReference type="GO" id="GO:0008237">
    <property type="term" value="F:metallopeptidase activity"/>
    <property type="evidence" value="ECO:0007669"/>
    <property type="project" value="UniProtKB-UniRule"/>
</dbReference>
<feature type="transmembrane region" description="Helical" evidence="14">
    <location>
        <begin position="79"/>
        <end position="97"/>
    </location>
</feature>
<keyword evidence="3 14" id="KW-1003">Cell membrane</keyword>
<accession>A0A8J7Z3N5</accession>
<dbReference type="EMBL" id="WVIE01000009">
    <property type="protein sequence ID" value="NDJ17596.1"/>
    <property type="molecule type" value="Genomic_DNA"/>
</dbReference>
<dbReference type="RefSeq" id="WP_162423105.1">
    <property type="nucleotide sequence ID" value="NZ_WVIE01000009.1"/>
</dbReference>
<evidence type="ECO:0000256" key="4">
    <source>
        <dbReference type="ARBA" id="ARBA00022670"/>
    </source>
</evidence>
<dbReference type="GO" id="GO:0046872">
    <property type="term" value="F:metal ion binding"/>
    <property type="evidence" value="ECO:0007669"/>
    <property type="project" value="UniProtKB-UniRule"/>
</dbReference>
<dbReference type="PANTHER" id="PTHR39188">
    <property type="entry name" value="MEMBRANE-ASSOCIATED ZINC METALLOPROTEASE M50B"/>
    <property type="match status" value="1"/>
</dbReference>
<evidence type="ECO:0000259" key="18">
    <source>
        <dbReference type="PROSITE" id="PS51371"/>
    </source>
</evidence>
<evidence type="ECO:0000256" key="12">
    <source>
        <dbReference type="ARBA" id="ARBA00023122"/>
    </source>
</evidence>
<evidence type="ECO:0000256" key="10">
    <source>
        <dbReference type="ARBA" id="ARBA00022989"/>
    </source>
</evidence>
<evidence type="ECO:0000256" key="6">
    <source>
        <dbReference type="ARBA" id="ARBA00022723"/>
    </source>
</evidence>
<evidence type="ECO:0000256" key="14">
    <source>
        <dbReference type="PIRNR" id="PIRNR006404"/>
    </source>
</evidence>
<evidence type="ECO:0000256" key="17">
    <source>
        <dbReference type="PROSITE-ProRule" id="PRU00703"/>
    </source>
</evidence>
<dbReference type="InterPro" id="IPR046342">
    <property type="entry name" value="CBS_dom_sf"/>
</dbReference>
<feature type="transmembrane region" description="Helical" evidence="14">
    <location>
        <begin position="215"/>
        <end position="231"/>
    </location>
</feature>
<dbReference type="CDD" id="cd06164">
    <property type="entry name" value="S2P-M50_SpoIVFB_CBS"/>
    <property type="match status" value="1"/>
</dbReference>
<keyword evidence="12 17" id="KW-0129">CBS domain</keyword>
<dbReference type="PIRSF" id="PIRSF006404">
    <property type="entry name" value="UCP006404_Pept_M50_CBS"/>
    <property type="match status" value="1"/>
</dbReference>
<dbReference type="Pfam" id="PF00571">
    <property type="entry name" value="CBS"/>
    <property type="match status" value="1"/>
</dbReference>
<dbReference type="AlphaFoldDB" id="A0A8J7Z3N5"/>
<evidence type="ECO:0000256" key="13">
    <source>
        <dbReference type="ARBA" id="ARBA00023136"/>
    </source>
</evidence>
<dbReference type="Pfam" id="PF02163">
    <property type="entry name" value="Peptidase_M50"/>
    <property type="match status" value="2"/>
</dbReference>
<evidence type="ECO:0000256" key="5">
    <source>
        <dbReference type="ARBA" id="ARBA00022692"/>
    </source>
</evidence>
<dbReference type="PROSITE" id="PS51371">
    <property type="entry name" value="CBS"/>
    <property type="match status" value="1"/>
</dbReference>
<evidence type="ECO:0000256" key="11">
    <source>
        <dbReference type="ARBA" id="ARBA00023049"/>
    </source>
</evidence>
<dbReference type="InterPro" id="IPR000644">
    <property type="entry name" value="CBS_dom"/>
</dbReference>
<evidence type="ECO:0000256" key="7">
    <source>
        <dbReference type="ARBA" id="ARBA00022737"/>
    </source>
</evidence>
<evidence type="ECO:0000313" key="19">
    <source>
        <dbReference type="EMBL" id="NDJ17596.1"/>
    </source>
</evidence>
<dbReference type="InterPro" id="IPR016483">
    <property type="entry name" value="UCP006404_Pept_M50_CBS"/>
</dbReference>
<keyword evidence="7" id="KW-0677">Repeat</keyword>
<reference evidence="19" key="1">
    <citation type="submission" date="2019-12" db="EMBL/GenBank/DDBJ databases">
        <title>High-Quality draft genome sequences of three cyanobacteria isolated from the limestone walls of the Old Cathedral of Coimbra.</title>
        <authorList>
            <person name="Tiago I."/>
            <person name="Soares F."/>
            <person name="Portugal A."/>
        </authorList>
    </citation>
    <scope>NUCLEOTIDE SEQUENCE</scope>
    <source>
        <strain evidence="19">A</strain>
    </source>
</reference>
<comment type="caution">
    <text evidence="19">The sequence shown here is derived from an EMBL/GenBank/DDBJ whole genome shotgun (WGS) entry which is preliminary data.</text>
</comment>
<proteinExistence type="inferred from homology"/>
<evidence type="ECO:0000256" key="16">
    <source>
        <dbReference type="PIRSR" id="PIRSR006404-2"/>
    </source>
</evidence>
<feature type="binding site" evidence="16">
    <location>
        <position position="67"/>
    </location>
    <ligand>
        <name>Zn(2+)</name>
        <dbReference type="ChEBI" id="CHEBI:29105"/>
        <note>catalytic</note>
    </ligand>
</feature>
<comment type="similarity">
    <text evidence="2 14">Belongs to the peptidase M50B family.</text>
</comment>
<dbReference type="SUPFAM" id="SSF54631">
    <property type="entry name" value="CBS-domain pair"/>
    <property type="match status" value="1"/>
</dbReference>
<keyword evidence="5 14" id="KW-0812">Transmembrane</keyword>
<gene>
    <name evidence="19" type="ORF">GS601_09880</name>
</gene>
<feature type="transmembrane region" description="Helical" evidence="14">
    <location>
        <begin position="184"/>
        <end position="203"/>
    </location>
</feature>
<comment type="subcellular location">
    <subcellularLocation>
        <location evidence="1 14">Cell membrane</location>
        <topology evidence="1 14">Multi-pass membrane protein</topology>
    </subcellularLocation>
</comment>
<keyword evidence="11 14" id="KW-0482">Metalloprotease</keyword>
<keyword evidence="4 14" id="KW-0645">Protease</keyword>
<keyword evidence="10 14" id="KW-1133">Transmembrane helix</keyword>
<keyword evidence="20" id="KW-1185">Reference proteome</keyword>
<protein>
    <recommendedName>
        <fullName evidence="14">Zinc metalloprotease</fullName>
    </recommendedName>
</protein>
<dbReference type="Proteomes" id="UP000646053">
    <property type="component" value="Unassembled WGS sequence"/>
</dbReference>
<dbReference type="Gene3D" id="3.10.580.10">
    <property type="entry name" value="CBS-domain"/>
    <property type="match status" value="1"/>
</dbReference>
<evidence type="ECO:0000313" key="20">
    <source>
        <dbReference type="Proteomes" id="UP000646053"/>
    </source>
</evidence>
<feature type="transmembrane region" description="Helical" evidence="14">
    <location>
        <begin position="109"/>
        <end position="130"/>
    </location>
</feature>
<dbReference type="PANTHER" id="PTHR39188:SF3">
    <property type="entry name" value="STAGE IV SPORULATION PROTEIN FB"/>
    <property type="match status" value="1"/>
</dbReference>
<name>A0A8J7Z3N5_9CYAN</name>
<keyword evidence="8 14" id="KW-0378">Hydrolase</keyword>
<comment type="cofactor">
    <cofactor evidence="14 16">
        <name>Zn(2+)</name>
        <dbReference type="ChEBI" id="CHEBI:29105"/>
    </cofactor>
    <text evidence="14 16">Binds 1 zinc ion per subunit.</text>
</comment>
<dbReference type="SMART" id="SM00116">
    <property type="entry name" value="CBS"/>
    <property type="match status" value="1"/>
</dbReference>
<feature type="active site" evidence="15">
    <location>
        <position position="68"/>
    </location>
</feature>
<evidence type="ECO:0000256" key="9">
    <source>
        <dbReference type="ARBA" id="ARBA00022833"/>
    </source>
</evidence>
<feature type="transmembrane region" description="Helical" evidence="14">
    <location>
        <begin position="142"/>
        <end position="163"/>
    </location>
</feature>
<dbReference type="GO" id="GO:0005886">
    <property type="term" value="C:plasma membrane"/>
    <property type="evidence" value="ECO:0007669"/>
    <property type="project" value="UniProtKB-SubCell"/>
</dbReference>
<sequence>MQSGWRVGSLLGIPLLVDPSWFFVVFLVTLGAGAEYQARYAQAWGVQLAWGVGFATALLLFLSVLLHELGHSLVARLQGIRVESITLFFFGGIAAIEQEPKTPGKAFQVAIAGPLVSFSLFLIFGLIGFLASGDEAPLQVLFTRLAGINLVLTLFNLIPGLPLDGGQVLKSIVWKATGSQIQGIRWAASSGKLLGFVAIVWGLADTFGVTRSLGLPQIGGLWIALIGWFIVQNAATYNRLTDLQEALLKIKSQDAMTRDFRVIDADMTLRRFADDHLLSGNRAPVYYAASNGRYRGMVDVDALHLIERSEWESKTLDSILKSLSDVPAVQETTPIVEVIQLLEDKNLPHITVLSPAEAVAGVIDRGDIVRALGQKMNLPISDAIIKQIKEEGAYPPGLKLGTIAQSAADLRAK</sequence>